<comment type="caution">
    <text evidence="1">The sequence shown here is derived from an EMBL/GenBank/DDBJ whole genome shotgun (WGS) entry which is preliminary data.</text>
</comment>
<proteinExistence type="predicted"/>
<dbReference type="Proteomes" id="UP000306196">
    <property type="component" value="Unassembled WGS sequence"/>
</dbReference>
<organism evidence="1 2">
    <name type="scientific">Phragmitibacter flavus</name>
    <dbReference type="NCBI Taxonomy" id="2576071"/>
    <lineage>
        <taxon>Bacteria</taxon>
        <taxon>Pseudomonadati</taxon>
        <taxon>Verrucomicrobiota</taxon>
        <taxon>Verrucomicrobiia</taxon>
        <taxon>Verrucomicrobiales</taxon>
        <taxon>Verrucomicrobiaceae</taxon>
        <taxon>Phragmitibacter</taxon>
    </lineage>
</organism>
<protein>
    <submittedName>
        <fullName evidence="1">Uncharacterized protein</fullName>
    </submittedName>
</protein>
<evidence type="ECO:0000313" key="2">
    <source>
        <dbReference type="Proteomes" id="UP000306196"/>
    </source>
</evidence>
<gene>
    <name evidence="1" type="ORF">FEM03_12465</name>
</gene>
<reference evidence="1 2" key="1">
    <citation type="submission" date="2019-05" db="EMBL/GenBank/DDBJ databases">
        <title>Verrucobacter flavum gen. nov., sp. nov. a new member of the family Verrucomicrobiaceae.</title>
        <authorList>
            <person name="Szuroczki S."/>
            <person name="Abbaszade G."/>
            <person name="Szabo A."/>
            <person name="Felfoldi T."/>
            <person name="Schumann P."/>
            <person name="Boka K."/>
            <person name="Keki Z."/>
            <person name="Toumi M."/>
            <person name="Toth E."/>
        </authorList>
    </citation>
    <scope>NUCLEOTIDE SEQUENCE [LARGE SCALE GENOMIC DNA]</scope>
    <source>
        <strain evidence="1 2">MG-N-17</strain>
    </source>
</reference>
<dbReference type="RefSeq" id="WP_138086589.1">
    <property type="nucleotide sequence ID" value="NZ_VAUV01000008.1"/>
</dbReference>
<name>A0A5R8KE01_9BACT</name>
<sequence length="165" mass="17981">MNPSLAVYVGPNAVIVAPCHSTPDGILYEQDVPIVLPVASPQTIGAAIKRAFEGFSMRTNNLRDSRKSDWPAFQASGAKSMRQFEAEFYRLSVSCLNPSGAVARAELPVPGDEEFSFSTVFNPRLPDEEIGGRVLALAERVKRIGVMKEEANQSSQTTRPFGPRV</sequence>
<dbReference type="EMBL" id="VAUV01000008">
    <property type="protein sequence ID" value="TLD70532.1"/>
    <property type="molecule type" value="Genomic_DNA"/>
</dbReference>
<keyword evidence="2" id="KW-1185">Reference proteome</keyword>
<evidence type="ECO:0000313" key="1">
    <source>
        <dbReference type="EMBL" id="TLD70532.1"/>
    </source>
</evidence>
<dbReference type="OrthoDB" id="9204567at2"/>
<accession>A0A5R8KE01</accession>
<dbReference type="AlphaFoldDB" id="A0A5R8KE01"/>